<keyword evidence="3" id="KW-0547">Nucleotide-binding</keyword>
<keyword evidence="5 7" id="KW-0472">Membrane</keyword>
<evidence type="ECO:0000256" key="4">
    <source>
        <dbReference type="ARBA" id="ARBA00022989"/>
    </source>
</evidence>
<dbReference type="Pfam" id="PF08376">
    <property type="entry name" value="NIT"/>
    <property type="match status" value="1"/>
</dbReference>
<evidence type="ECO:0000313" key="9">
    <source>
        <dbReference type="EMBL" id="KAK3775460.1"/>
    </source>
</evidence>
<dbReference type="InterPro" id="IPR050401">
    <property type="entry name" value="Cyclic_nucleotide_synthase"/>
</dbReference>
<dbReference type="PROSITE" id="PS50125">
    <property type="entry name" value="GUANYLATE_CYCLASE_2"/>
    <property type="match status" value="1"/>
</dbReference>
<dbReference type="Gene3D" id="3.30.70.1230">
    <property type="entry name" value="Nucleotide cyclase"/>
    <property type="match status" value="1"/>
</dbReference>
<dbReference type="InterPro" id="IPR029787">
    <property type="entry name" value="Nucleotide_cyclase"/>
</dbReference>
<dbReference type="GO" id="GO:0004383">
    <property type="term" value="F:guanylate cyclase activity"/>
    <property type="evidence" value="ECO:0007669"/>
    <property type="project" value="TreeGrafter"/>
</dbReference>
<sequence length="605" mass="68225">MLRRASEMTSRTLSRLSILQHMGLDTFYNRCNFGTRFGQILILSMLLVVGFLPSSILTVQNILKVLASSKVYSDNVWVTQKLTEIGRVVHEIQIERGRSTLFLTVSSGDAGDAWQQLLEQRTSVDSATNQLTQWPDQARLELGTLPDHKVKVEAFRRNVETGSVNYSDTLAFYSNINRVLINWMGNEVNSFATGDAWADLTAFHFLTLAKENMGVERARGSAFWNAGYFSKREFIDFFECQTRGNGFLKEAVLFSNVLNTEMSSRAATILENAIQYRRNLILLNDASPSVDNASQWFSYMTLYIDLMDKAQNKLADEIFQRTMSTGDRADSDMMITCFLLVIELAIYPLFVYLSVRLVTRIKTIGSSLASKSRHLFKEQRRNTEMVSQMYPKSIALKLLSGENIEPEIFEQATVCFSVLTDFDDIINVLSAEEAITVLNRVLEIMEDEILKYDVFKVETREDMVLLASGVPRRTPRNCEEIADLCLSLRTRMRSVCLGLLPSRGVRIKSGFCTGSVAAGIVGVKMPRYLLFGDTVNTAARMQSTSNAIGIQVAPSSGEILSDLGVYKLEQRDLVQIKGKGEMYTYWLMDKRIPHGRSPVLSAELY</sequence>
<keyword evidence="2 7" id="KW-0812">Transmembrane</keyword>
<evidence type="ECO:0000256" key="2">
    <source>
        <dbReference type="ARBA" id="ARBA00022692"/>
    </source>
</evidence>
<organism evidence="9 10">
    <name type="scientific">Elysia crispata</name>
    <name type="common">lettuce slug</name>
    <dbReference type="NCBI Taxonomy" id="231223"/>
    <lineage>
        <taxon>Eukaryota</taxon>
        <taxon>Metazoa</taxon>
        <taxon>Spiralia</taxon>
        <taxon>Lophotrochozoa</taxon>
        <taxon>Mollusca</taxon>
        <taxon>Gastropoda</taxon>
        <taxon>Heterobranchia</taxon>
        <taxon>Euthyneura</taxon>
        <taxon>Panpulmonata</taxon>
        <taxon>Sacoglossa</taxon>
        <taxon>Placobranchoidea</taxon>
        <taxon>Plakobranchidae</taxon>
        <taxon>Elysia</taxon>
    </lineage>
</organism>
<comment type="caution">
    <text evidence="9">The sequence shown here is derived from an EMBL/GenBank/DDBJ whole genome shotgun (WGS) entry which is preliminary data.</text>
</comment>
<dbReference type="GO" id="GO:0035556">
    <property type="term" value="P:intracellular signal transduction"/>
    <property type="evidence" value="ECO:0007669"/>
    <property type="project" value="InterPro"/>
</dbReference>
<dbReference type="InterPro" id="IPR001054">
    <property type="entry name" value="A/G_cyclase"/>
</dbReference>
<dbReference type="Proteomes" id="UP001283361">
    <property type="component" value="Unassembled WGS sequence"/>
</dbReference>
<evidence type="ECO:0000256" key="7">
    <source>
        <dbReference type="SAM" id="Phobius"/>
    </source>
</evidence>
<dbReference type="SUPFAM" id="SSF55073">
    <property type="entry name" value="Nucleotide cyclase"/>
    <property type="match status" value="1"/>
</dbReference>
<gene>
    <name evidence="9" type="ORF">RRG08_015307</name>
</gene>
<dbReference type="CDD" id="cd07302">
    <property type="entry name" value="CHD"/>
    <property type="match status" value="1"/>
</dbReference>
<dbReference type="GO" id="GO:0001653">
    <property type="term" value="F:peptide receptor activity"/>
    <property type="evidence" value="ECO:0007669"/>
    <property type="project" value="TreeGrafter"/>
</dbReference>
<dbReference type="EMBL" id="JAWDGP010003317">
    <property type="protein sequence ID" value="KAK3775460.1"/>
    <property type="molecule type" value="Genomic_DNA"/>
</dbReference>
<feature type="domain" description="Guanylate cyclase" evidence="8">
    <location>
        <begin position="413"/>
        <end position="542"/>
    </location>
</feature>
<name>A0AAE0ZTV9_9GAST</name>
<evidence type="ECO:0000256" key="3">
    <source>
        <dbReference type="ARBA" id="ARBA00022741"/>
    </source>
</evidence>
<evidence type="ECO:0000313" key="10">
    <source>
        <dbReference type="Proteomes" id="UP001283361"/>
    </source>
</evidence>
<protein>
    <recommendedName>
        <fullName evidence="8">Guanylate cyclase domain-containing protein</fullName>
    </recommendedName>
</protein>
<accession>A0AAE0ZTV9</accession>
<dbReference type="GO" id="GO:0000166">
    <property type="term" value="F:nucleotide binding"/>
    <property type="evidence" value="ECO:0007669"/>
    <property type="project" value="UniProtKB-KW"/>
</dbReference>
<dbReference type="InterPro" id="IPR013587">
    <property type="entry name" value="Nitrate/nitrite_sensing"/>
</dbReference>
<comment type="subcellular location">
    <subcellularLocation>
        <location evidence="1">Membrane</location>
    </subcellularLocation>
</comment>
<proteinExistence type="predicted"/>
<dbReference type="Pfam" id="PF00211">
    <property type="entry name" value="Guanylate_cyc"/>
    <property type="match status" value="1"/>
</dbReference>
<dbReference type="GO" id="GO:0005886">
    <property type="term" value="C:plasma membrane"/>
    <property type="evidence" value="ECO:0007669"/>
    <property type="project" value="TreeGrafter"/>
</dbReference>
<evidence type="ECO:0000256" key="6">
    <source>
        <dbReference type="ARBA" id="ARBA00023239"/>
    </source>
</evidence>
<evidence type="ECO:0000256" key="5">
    <source>
        <dbReference type="ARBA" id="ARBA00023136"/>
    </source>
</evidence>
<dbReference type="PANTHER" id="PTHR11920">
    <property type="entry name" value="GUANYLYL CYCLASE"/>
    <property type="match status" value="1"/>
</dbReference>
<dbReference type="GO" id="GO:0007168">
    <property type="term" value="P:receptor guanylyl cyclase signaling pathway"/>
    <property type="evidence" value="ECO:0007669"/>
    <property type="project" value="TreeGrafter"/>
</dbReference>
<feature type="transmembrane region" description="Helical" evidence="7">
    <location>
        <begin position="40"/>
        <end position="63"/>
    </location>
</feature>
<reference evidence="9" key="1">
    <citation type="journal article" date="2023" name="G3 (Bethesda)">
        <title>A reference genome for the long-term kleptoplast-retaining sea slug Elysia crispata morphotype clarki.</title>
        <authorList>
            <person name="Eastman K.E."/>
            <person name="Pendleton A.L."/>
            <person name="Shaikh M.A."/>
            <person name="Suttiyut T."/>
            <person name="Ogas R."/>
            <person name="Tomko P."/>
            <person name="Gavelis G."/>
            <person name="Widhalm J.R."/>
            <person name="Wisecaver J.H."/>
        </authorList>
    </citation>
    <scope>NUCLEOTIDE SEQUENCE</scope>
    <source>
        <strain evidence="9">ECLA1</strain>
    </source>
</reference>
<dbReference type="SMART" id="SM00044">
    <property type="entry name" value="CYCc"/>
    <property type="match status" value="1"/>
</dbReference>
<keyword evidence="4 7" id="KW-1133">Transmembrane helix</keyword>
<dbReference type="AlphaFoldDB" id="A0AAE0ZTV9"/>
<keyword evidence="10" id="KW-1185">Reference proteome</keyword>
<feature type="transmembrane region" description="Helical" evidence="7">
    <location>
        <begin position="333"/>
        <end position="353"/>
    </location>
</feature>
<evidence type="ECO:0000259" key="8">
    <source>
        <dbReference type="PROSITE" id="PS50125"/>
    </source>
</evidence>
<keyword evidence="6" id="KW-0456">Lyase</keyword>
<dbReference type="PANTHER" id="PTHR11920:SF335">
    <property type="entry name" value="GUANYLATE CYCLASE"/>
    <property type="match status" value="1"/>
</dbReference>
<dbReference type="GO" id="GO:0004016">
    <property type="term" value="F:adenylate cyclase activity"/>
    <property type="evidence" value="ECO:0007669"/>
    <property type="project" value="TreeGrafter"/>
</dbReference>
<evidence type="ECO:0000256" key="1">
    <source>
        <dbReference type="ARBA" id="ARBA00004370"/>
    </source>
</evidence>